<dbReference type="GO" id="GO:0016020">
    <property type="term" value="C:membrane"/>
    <property type="evidence" value="ECO:0007669"/>
    <property type="project" value="TreeGrafter"/>
</dbReference>
<dbReference type="PANTHER" id="PTHR19353:SF19">
    <property type="entry name" value="DELTA(5) FATTY ACID DESATURASE C-RELATED"/>
    <property type="match status" value="1"/>
</dbReference>
<evidence type="ECO:0000313" key="5">
    <source>
        <dbReference type="Proteomes" id="UP000785783"/>
    </source>
</evidence>
<comment type="caution">
    <text evidence="4">The sequence shown here is derived from an EMBL/GenBank/DDBJ whole genome shotgun (WGS) entry which is preliminary data.</text>
</comment>
<dbReference type="CDD" id="cd03510">
    <property type="entry name" value="Rhizobitoxine-FADS-like"/>
    <property type="match status" value="1"/>
</dbReference>
<feature type="region of interest" description="Disordered" evidence="1">
    <location>
        <begin position="253"/>
        <end position="285"/>
    </location>
</feature>
<organism evidence="4 5">
    <name type="scientific">PS1 clade bacterium</name>
    <dbReference type="NCBI Taxonomy" id="2175152"/>
    <lineage>
        <taxon>Bacteria</taxon>
        <taxon>Pseudomonadati</taxon>
        <taxon>Pseudomonadota</taxon>
        <taxon>Alphaproteobacteria</taxon>
        <taxon>PS1 clade</taxon>
    </lineage>
</organism>
<evidence type="ECO:0000256" key="2">
    <source>
        <dbReference type="SAM" id="Phobius"/>
    </source>
</evidence>
<keyword evidence="2" id="KW-0472">Membrane</keyword>
<feature type="domain" description="Fatty acid desaturase" evidence="3">
    <location>
        <begin position="3"/>
        <end position="239"/>
    </location>
</feature>
<gene>
    <name evidence="4" type="ORF">ISQ19_05485</name>
</gene>
<evidence type="ECO:0000256" key="1">
    <source>
        <dbReference type="SAM" id="MobiDB-lite"/>
    </source>
</evidence>
<keyword evidence="2" id="KW-1133">Transmembrane helix</keyword>
<dbReference type="AlphaFoldDB" id="A0A937L5Q4"/>
<dbReference type="InterPro" id="IPR005804">
    <property type="entry name" value="FA_desaturase_dom"/>
</dbReference>
<feature type="transmembrane region" description="Helical" evidence="2">
    <location>
        <begin position="124"/>
        <end position="146"/>
    </location>
</feature>
<dbReference type="EMBL" id="JADHOK010000075">
    <property type="protein sequence ID" value="MBL6762132.1"/>
    <property type="molecule type" value="Genomic_DNA"/>
</dbReference>
<sequence length="285" mass="33141">FILAVMIIGTRQLGLAILMHDAAHNALFRTTNWNNWLSDWLCGYPMMARTDAYRRYHLHHHMRTQQDDDPDLILSKPFPITRKSLRRKLWRDLSGQTGYQQRKAQILNALGSKELGFFGRLQHFWAKLGGTVLANLAVLAVCSALFHWSYYLMFWLLPFLTYHMAITRLRNIAEHAIVPDNNDPFRNARTTKTNWLSRLLIAPYWVNYHVEHHLIMHVPCWHLPLMHKTLMATGYGDKMEMASGYIDVLRRASSRPDDEDTPGEIVHDGRNRVKGNFTEGFSETA</sequence>
<accession>A0A937L5Q4</accession>
<dbReference type="GO" id="GO:0016717">
    <property type="term" value="F:oxidoreductase activity, acting on paired donors, with oxidation of a pair of donors resulting in the reduction of molecular oxygen to two molecules of water"/>
    <property type="evidence" value="ECO:0007669"/>
    <property type="project" value="TreeGrafter"/>
</dbReference>
<evidence type="ECO:0000313" key="4">
    <source>
        <dbReference type="EMBL" id="MBL6762132.1"/>
    </source>
</evidence>
<evidence type="ECO:0000259" key="3">
    <source>
        <dbReference type="Pfam" id="PF00487"/>
    </source>
</evidence>
<dbReference type="InterPro" id="IPR012171">
    <property type="entry name" value="Fatty_acid_desaturase"/>
</dbReference>
<dbReference type="Proteomes" id="UP000785783">
    <property type="component" value="Unassembled WGS sequence"/>
</dbReference>
<name>A0A937L5Q4_9PROT</name>
<dbReference type="Pfam" id="PF00487">
    <property type="entry name" value="FA_desaturase"/>
    <property type="match status" value="1"/>
</dbReference>
<protein>
    <submittedName>
        <fullName evidence="4">Fatty acid desaturase family protein</fullName>
    </submittedName>
</protein>
<dbReference type="GO" id="GO:0008610">
    <property type="term" value="P:lipid biosynthetic process"/>
    <property type="evidence" value="ECO:0007669"/>
    <property type="project" value="UniProtKB-ARBA"/>
</dbReference>
<reference evidence="4" key="1">
    <citation type="submission" date="2020-10" db="EMBL/GenBank/DDBJ databases">
        <title>Microbiome of the Black Sea water column analyzed by genome centric metagenomics.</title>
        <authorList>
            <person name="Cabello-Yeves P.J."/>
            <person name="Callieri C."/>
            <person name="Picazo A."/>
            <person name="Mehrshad M."/>
            <person name="Haro-Moreno J.M."/>
            <person name="Roda-Garcia J."/>
            <person name="Dzembekova N."/>
            <person name="Slabakova V."/>
            <person name="Slabakova N."/>
            <person name="Moncheva S."/>
            <person name="Rodriguez-Valera F."/>
        </authorList>
    </citation>
    <scope>NUCLEOTIDE SEQUENCE</scope>
    <source>
        <strain evidence="4">BS307-5m-G5</strain>
    </source>
</reference>
<keyword evidence="2" id="KW-0812">Transmembrane</keyword>
<dbReference type="PANTHER" id="PTHR19353">
    <property type="entry name" value="FATTY ACID DESATURASE 2"/>
    <property type="match status" value="1"/>
</dbReference>
<proteinExistence type="predicted"/>
<feature type="non-terminal residue" evidence="4">
    <location>
        <position position="1"/>
    </location>
</feature>